<dbReference type="EMBL" id="AATS01000002">
    <property type="protein sequence ID" value="EAU55789.1"/>
    <property type="molecule type" value="Genomic_DNA"/>
</dbReference>
<keyword evidence="6 10" id="KW-0274">FAD</keyword>
<keyword evidence="12 13" id="KW-0449">Lipoprotein</keyword>
<feature type="binding site" evidence="11">
    <location>
        <position position="173"/>
    </location>
    <ligand>
        <name>Mg(2+)</name>
        <dbReference type="ChEBI" id="CHEBI:18420"/>
    </ligand>
</feature>
<dbReference type="InParanoid" id="Q0F1W1"/>
<dbReference type="PANTHER" id="PTHR30040:SF2">
    <property type="entry name" value="FAD:PROTEIN FMN TRANSFERASE"/>
    <property type="match status" value="1"/>
</dbReference>
<reference evidence="13 14" key="1">
    <citation type="submission" date="2006-09" db="EMBL/GenBank/DDBJ databases">
        <authorList>
            <person name="Emerson D."/>
            <person name="Ferriera S."/>
            <person name="Johnson J."/>
            <person name="Kravitz S."/>
            <person name="Halpern A."/>
            <person name="Remington K."/>
            <person name="Beeson K."/>
            <person name="Tran B."/>
            <person name="Rogers Y.-H."/>
            <person name="Friedman R."/>
            <person name="Venter J.C."/>
        </authorList>
    </citation>
    <scope>NUCLEOTIDE SEQUENCE [LARGE SCALE GENOMIC DNA]</scope>
    <source>
        <strain evidence="13 14">PV-1</strain>
    </source>
</reference>
<accession>Q0F1W1</accession>
<feature type="chain" id="PRO_5004171417" description="FAD:protein FMN transferase" evidence="12">
    <location>
        <begin position="24"/>
        <end position="320"/>
    </location>
</feature>
<feature type="binding site" evidence="11">
    <location>
        <position position="289"/>
    </location>
    <ligand>
        <name>Mg(2+)</name>
        <dbReference type="ChEBI" id="CHEBI:18420"/>
    </ligand>
</feature>
<dbReference type="eggNOG" id="COG1477">
    <property type="taxonomic scope" value="Bacteria"/>
</dbReference>
<dbReference type="HOGENOM" id="CLU_044403_5_1_0"/>
<name>Q0F1W1_9PROT</name>
<feature type="binding site" evidence="11">
    <location>
        <position position="285"/>
    </location>
    <ligand>
        <name>Mg(2+)</name>
        <dbReference type="ChEBI" id="CHEBI:18420"/>
    </ligand>
</feature>
<dbReference type="Gene3D" id="3.10.520.10">
    <property type="entry name" value="ApbE-like domains"/>
    <property type="match status" value="1"/>
</dbReference>
<comment type="caution">
    <text evidence="13">The sequence shown here is derived from an EMBL/GenBank/DDBJ whole genome shotgun (WGS) entry which is preliminary data.</text>
</comment>
<keyword evidence="5 10" id="KW-0479">Metal-binding</keyword>
<evidence type="ECO:0000256" key="9">
    <source>
        <dbReference type="ARBA" id="ARBA00048540"/>
    </source>
</evidence>
<evidence type="ECO:0000256" key="4">
    <source>
        <dbReference type="ARBA" id="ARBA00022679"/>
    </source>
</evidence>
<evidence type="ECO:0000256" key="6">
    <source>
        <dbReference type="ARBA" id="ARBA00022827"/>
    </source>
</evidence>
<dbReference type="OrthoDB" id="9778595at2"/>
<evidence type="ECO:0000256" key="8">
    <source>
        <dbReference type="ARBA" id="ARBA00031306"/>
    </source>
</evidence>
<evidence type="ECO:0000256" key="3">
    <source>
        <dbReference type="ARBA" id="ARBA00022630"/>
    </source>
</evidence>
<dbReference type="PIRSF" id="PIRSF006268">
    <property type="entry name" value="ApbE"/>
    <property type="match status" value="1"/>
</dbReference>
<comment type="similarity">
    <text evidence="10 12">Belongs to the ApbE family.</text>
</comment>
<dbReference type="GO" id="GO:0016740">
    <property type="term" value="F:transferase activity"/>
    <property type="evidence" value="ECO:0007669"/>
    <property type="project" value="UniProtKB-UniRule"/>
</dbReference>
<comment type="cofactor">
    <cofactor evidence="11">
        <name>Mg(2+)</name>
        <dbReference type="ChEBI" id="CHEBI:18420"/>
    </cofactor>
    <cofactor evidence="11">
        <name>Mn(2+)</name>
        <dbReference type="ChEBI" id="CHEBI:29035"/>
    </cofactor>
    <text evidence="11">Magnesium. Can also use manganese.</text>
</comment>
<dbReference type="InterPro" id="IPR024932">
    <property type="entry name" value="ApbE"/>
</dbReference>
<keyword evidence="12" id="KW-0732">Signal</keyword>
<keyword evidence="4 10" id="KW-0808">Transferase</keyword>
<dbReference type="FunCoup" id="Q0F1W1">
    <property type="interactions" value="85"/>
</dbReference>
<evidence type="ECO:0000256" key="1">
    <source>
        <dbReference type="ARBA" id="ARBA00011955"/>
    </source>
</evidence>
<comment type="catalytic activity">
    <reaction evidence="9 10 12">
        <text>L-threonyl-[protein] + FAD = FMN-L-threonyl-[protein] + AMP + H(+)</text>
        <dbReference type="Rhea" id="RHEA:36847"/>
        <dbReference type="Rhea" id="RHEA-COMP:11060"/>
        <dbReference type="Rhea" id="RHEA-COMP:11061"/>
        <dbReference type="ChEBI" id="CHEBI:15378"/>
        <dbReference type="ChEBI" id="CHEBI:30013"/>
        <dbReference type="ChEBI" id="CHEBI:57692"/>
        <dbReference type="ChEBI" id="CHEBI:74257"/>
        <dbReference type="ChEBI" id="CHEBI:456215"/>
        <dbReference type="EC" id="2.7.1.180"/>
    </reaction>
</comment>
<evidence type="ECO:0000256" key="5">
    <source>
        <dbReference type="ARBA" id="ARBA00022723"/>
    </source>
</evidence>
<feature type="signal peptide" evidence="12">
    <location>
        <begin position="1"/>
        <end position="23"/>
    </location>
</feature>
<dbReference type="Pfam" id="PF02424">
    <property type="entry name" value="ApbE"/>
    <property type="match status" value="1"/>
</dbReference>
<evidence type="ECO:0000256" key="11">
    <source>
        <dbReference type="PIRSR" id="PIRSR006268-2"/>
    </source>
</evidence>
<keyword evidence="14" id="KW-1185">Reference proteome</keyword>
<dbReference type="SUPFAM" id="SSF143631">
    <property type="entry name" value="ApbE-like"/>
    <property type="match status" value="1"/>
</dbReference>
<dbReference type="STRING" id="314344.AL013_05520"/>
<dbReference type="PROSITE" id="PS51257">
    <property type="entry name" value="PROKAR_LIPOPROTEIN"/>
    <property type="match status" value="1"/>
</dbReference>
<evidence type="ECO:0000256" key="2">
    <source>
        <dbReference type="ARBA" id="ARBA00016337"/>
    </source>
</evidence>
<organism evidence="13 14">
    <name type="scientific">Mariprofundus ferrooxydans PV-1</name>
    <dbReference type="NCBI Taxonomy" id="314345"/>
    <lineage>
        <taxon>Bacteria</taxon>
        <taxon>Pseudomonadati</taxon>
        <taxon>Pseudomonadota</taxon>
        <taxon>Candidatius Mariprofundia</taxon>
        <taxon>Mariprofundales</taxon>
        <taxon>Mariprofundaceae</taxon>
        <taxon>Mariprofundus</taxon>
    </lineage>
</organism>
<sequence length="320" mass="34786">MYSPLLRLPQSLLFTLLLLTACSGPSDVHETRFLMGTLVDYTVSGVDQDKAEQAISAAADEMQRIEDTFTIYGDQPNAVKAFNKEAPNTPVTLPDEVSYVLGIALHVQQQSGGAFDPALGGLNLLWGFSLDPPPASPPSADAIRAAVPPSHCIRRSGAQWLRTDRRCQLDFGGIAKGYAIDRGIEVLRQHGITNAIINAGGDLRLIGSHGKRPWRIGIRDPRKPGGVLAELDLKGDKSIVTSGDYERFFIYQGKRYHHILSPKTGWPAMQNQSTTVMAPSAMLADAWSTALFVNATPPERPSSVLLMRVDKAGHIHGKLQ</sequence>
<keyword evidence="12" id="KW-1003">Cell membrane</keyword>
<evidence type="ECO:0000256" key="7">
    <source>
        <dbReference type="ARBA" id="ARBA00022842"/>
    </source>
</evidence>
<gene>
    <name evidence="13" type="ORF">SPV1_02537</name>
</gene>
<dbReference type="RefSeq" id="WP_009850808.1">
    <property type="nucleotide sequence ID" value="NZ_DS022295.1"/>
</dbReference>
<comment type="function">
    <text evidence="12">Flavin transferase that catalyzes the transfer of the FMN moiety of FAD and its covalent binding to the hydroxyl group of a threonine residue in a target flavoprotein.</text>
</comment>
<dbReference type="GO" id="GO:0046872">
    <property type="term" value="F:metal ion binding"/>
    <property type="evidence" value="ECO:0007669"/>
    <property type="project" value="UniProtKB-UniRule"/>
</dbReference>
<dbReference type="EC" id="2.7.1.180" evidence="1 10"/>
<dbReference type="GO" id="GO:0005886">
    <property type="term" value="C:plasma membrane"/>
    <property type="evidence" value="ECO:0007669"/>
    <property type="project" value="UniProtKB-SubCell"/>
</dbReference>
<dbReference type="InterPro" id="IPR003374">
    <property type="entry name" value="ApbE-like_sf"/>
</dbReference>
<dbReference type="PANTHER" id="PTHR30040">
    <property type="entry name" value="THIAMINE BIOSYNTHESIS LIPOPROTEIN APBE"/>
    <property type="match status" value="1"/>
</dbReference>
<keyword evidence="12" id="KW-0472">Membrane</keyword>
<dbReference type="AlphaFoldDB" id="Q0F1W1"/>
<protein>
    <recommendedName>
        <fullName evidence="2 10">FAD:protein FMN transferase</fullName>
        <ecNumber evidence="1 10">2.7.1.180</ecNumber>
    </recommendedName>
    <alternativeName>
        <fullName evidence="8 10">Flavin transferase</fullName>
    </alternativeName>
</protein>
<proteinExistence type="inferred from homology"/>
<evidence type="ECO:0000313" key="13">
    <source>
        <dbReference type="EMBL" id="EAU55789.1"/>
    </source>
</evidence>
<evidence type="ECO:0000313" key="14">
    <source>
        <dbReference type="Proteomes" id="UP000005297"/>
    </source>
</evidence>
<keyword evidence="3 10" id="KW-0285">Flavoprotein</keyword>
<keyword evidence="7 10" id="KW-0460">Magnesium</keyword>
<keyword evidence="12" id="KW-0997">Cell inner membrane</keyword>
<comment type="subcellular location">
    <subcellularLocation>
        <location evidence="12">Cell inner membrane</location>
        <topology evidence="12">Lipid-anchor</topology>
        <orientation evidence="12">Periplasmic side</orientation>
    </subcellularLocation>
</comment>
<dbReference type="Proteomes" id="UP000005297">
    <property type="component" value="Unassembled WGS sequence"/>
</dbReference>
<evidence type="ECO:0000256" key="12">
    <source>
        <dbReference type="RuleBase" id="RU363002"/>
    </source>
</evidence>
<evidence type="ECO:0000256" key="10">
    <source>
        <dbReference type="PIRNR" id="PIRNR006268"/>
    </source>
</evidence>